<dbReference type="EMBL" id="BSXU01006048">
    <property type="protein sequence ID" value="GMG55690.1"/>
    <property type="molecule type" value="Genomic_DNA"/>
</dbReference>
<comment type="similarity">
    <text evidence="2">Belongs to the zinc-containing alcohol dehydrogenase family.</text>
</comment>
<evidence type="ECO:0000256" key="3">
    <source>
        <dbReference type="ARBA" id="ARBA00022723"/>
    </source>
</evidence>
<gene>
    <name evidence="6" type="ORF">Amon01_000776300</name>
</gene>
<dbReference type="InterPro" id="IPR013149">
    <property type="entry name" value="ADH-like_C"/>
</dbReference>
<dbReference type="PANTHER" id="PTHR42813">
    <property type="entry name" value="ZINC-TYPE ALCOHOL DEHYDROGENASE-LIKE"/>
    <property type="match status" value="1"/>
</dbReference>
<dbReference type="InterPro" id="IPR036291">
    <property type="entry name" value="NAD(P)-bd_dom_sf"/>
</dbReference>
<protein>
    <submittedName>
        <fullName evidence="6">Unnamed protein product</fullName>
    </submittedName>
</protein>
<dbReference type="PANTHER" id="PTHR42813:SF4">
    <property type="entry name" value="NADP-DEPENDENT ISOPROPANOL DEHYDROGENASE"/>
    <property type="match status" value="1"/>
</dbReference>
<dbReference type="Pfam" id="PF00107">
    <property type="entry name" value="ADH_zinc_N"/>
    <property type="match status" value="1"/>
</dbReference>
<keyword evidence="3" id="KW-0479">Metal-binding</keyword>
<organism evidence="6 7">
    <name type="scientific">Ambrosiozyma monospora</name>
    <name type="common">Yeast</name>
    <name type="synonym">Endomycopsis monosporus</name>
    <dbReference type="NCBI Taxonomy" id="43982"/>
    <lineage>
        <taxon>Eukaryota</taxon>
        <taxon>Fungi</taxon>
        <taxon>Dikarya</taxon>
        <taxon>Ascomycota</taxon>
        <taxon>Saccharomycotina</taxon>
        <taxon>Pichiomycetes</taxon>
        <taxon>Pichiales</taxon>
        <taxon>Pichiaceae</taxon>
        <taxon>Ambrosiozyma</taxon>
    </lineage>
</organism>
<keyword evidence="4" id="KW-0862">Zinc</keyword>
<dbReference type="OrthoDB" id="3941538at2759"/>
<reference evidence="6" key="1">
    <citation type="submission" date="2023-04" db="EMBL/GenBank/DDBJ databases">
        <title>Ambrosiozyma monospora NBRC 1965.</title>
        <authorList>
            <person name="Ichikawa N."/>
            <person name="Sato H."/>
            <person name="Tonouchi N."/>
        </authorList>
    </citation>
    <scope>NUCLEOTIDE SEQUENCE</scope>
    <source>
        <strain evidence="6">NBRC 1965</strain>
    </source>
</reference>
<evidence type="ECO:0000256" key="4">
    <source>
        <dbReference type="ARBA" id="ARBA00022833"/>
    </source>
</evidence>
<comment type="cofactor">
    <cofactor evidence="1">
        <name>Zn(2+)</name>
        <dbReference type="ChEBI" id="CHEBI:29105"/>
    </cofactor>
</comment>
<sequence>MVFYPPLVNWQIANQKGDLCILPAILNHCGSCHLCETKVQYACPKSDYPGTFMDGMLAEFIRVPHADESLLLAPKNVSLESLVMLSDALPTSYEIGVEGKVQKGDRVAVFGCGPVGLSAILTATIAKPSVLIAIDINEHRLQVAKRLGATHLLNPTQPDFVQQVLKLTCAPEFSDRKPGVDVAIDCAGKAGTVTAAQQLVTVGGKVAVVACGIPETPVNFFEMQKKSMALSSGFMSGHSVALLTEMVARGELDPSPLVSHKFKLHEIEKAYDVFSHAIENNTIKVLLVNED</sequence>
<keyword evidence="7" id="KW-1185">Reference proteome</keyword>
<dbReference type="SUPFAM" id="SSF51735">
    <property type="entry name" value="NAD(P)-binding Rossmann-fold domains"/>
    <property type="match status" value="1"/>
</dbReference>
<evidence type="ECO:0000259" key="5">
    <source>
        <dbReference type="Pfam" id="PF00107"/>
    </source>
</evidence>
<dbReference type="Gene3D" id="3.40.50.720">
    <property type="entry name" value="NAD(P)-binding Rossmann-like Domain"/>
    <property type="match status" value="1"/>
</dbReference>
<evidence type="ECO:0000256" key="2">
    <source>
        <dbReference type="ARBA" id="ARBA00008072"/>
    </source>
</evidence>
<dbReference type="GO" id="GO:0046872">
    <property type="term" value="F:metal ion binding"/>
    <property type="evidence" value="ECO:0007669"/>
    <property type="project" value="UniProtKB-KW"/>
</dbReference>
<dbReference type="Proteomes" id="UP001165063">
    <property type="component" value="Unassembled WGS sequence"/>
</dbReference>
<feature type="domain" description="Alcohol dehydrogenase-like C-terminal" evidence="5">
    <location>
        <begin position="114"/>
        <end position="237"/>
    </location>
</feature>
<dbReference type="SUPFAM" id="SSF50129">
    <property type="entry name" value="GroES-like"/>
    <property type="match status" value="1"/>
</dbReference>
<accession>A0A9W7DK27</accession>
<dbReference type="InterPro" id="IPR011032">
    <property type="entry name" value="GroES-like_sf"/>
</dbReference>
<comment type="caution">
    <text evidence="6">The sequence shown here is derived from an EMBL/GenBank/DDBJ whole genome shotgun (WGS) entry which is preliminary data.</text>
</comment>
<name>A0A9W7DK27_AMBMO</name>
<evidence type="ECO:0000313" key="7">
    <source>
        <dbReference type="Proteomes" id="UP001165063"/>
    </source>
</evidence>
<evidence type="ECO:0000313" key="6">
    <source>
        <dbReference type="EMBL" id="GMG55690.1"/>
    </source>
</evidence>
<proteinExistence type="inferred from homology"/>
<dbReference type="AlphaFoldDB" id="A0A9W7DK27"/>
<evidence type="ECO:0000256" key="1">
    <source>
        <dbReference type="ARBA" id="ARBA00001947"/>
    </source>
</evidence>
<dbReference type="Gene3D" id="3.90.180.10">
    <property type="entry name" value="Medium-chain alcohol dehydrogenases, catalytic domain"/>
    <property type="match status" value="1"/>
</dbReference>